<dbReference type="EMBL" id="OX451740">
    <property type="protein sequence ID" value="CAI8613834.1"/>
    <property type="molecule type" value="Genomic_DNA"/>
</dbReference>
<dbReference type="AlphaFoldDB" id="A0AAV1AUH9"/>
<accession>A0AAV1AUH9</accession>
<gene>
    <name evidence="1" type="ORF">VFH_V100120</name>
</gene>
<evidence type="ECO:0000313" key="1">
    <source>
        <dbReference type="EMBL" id="CAI8613834.1"/>
    </source>
</evidence>
<protein>
    <submittedName>
        <fullName evidence="1">Uncharacterized protein</fullName>
    </submittedName>
</protein>
<evidence type="ECO:0000313" key="2">
    <source>
        <dbReference type="Proteomes" id="UP001157006"/>
    </source>
</evidence>
<keyword evidence="2" id="KW-1185">Reference proteome</keyword>
<reference evidence="1 2" key="1">
    <citation type="submission" date="2023-01" db="EMBL/GenBank/DDBJ databases">
        <authorList>
            <person name="Kreplak J."/>
        </authorList>
    </citation>
    <scope>NUCLEOTIDE SEQUENCE [LARGE SCALE GENOMIC DNA]</scope>
</reference>
<proteinExistence type="predicted"/>
<dbReference type="Proteomes" id="UP001157006">
    <property type="component" value="Chromosome 5"/>
</dbReference>
<organism evidence="1 2">
    <name type="scientific">Vicia faba</name>
    <name type="common">Broad bean</name>
    <name type="synonym">Faba vulgaris</name>
    <dbReference type="NCBI Taxonomy" id="3906"/>
    <lineage>
        <taxon>Eukaryota</taxon>
        <taxon>Viridiplantae</taxon>
        <taxon>Streptophyta</taxon>
        <taxon>Embryophyta</taxon>
        <taxon>Tracheophyta</taxon>
        <taxon>Spermatophyta</taxon>
        <taxon>Magnoliopsida</taxon>
        <taxon>eudicotyledons</taxon>
        <taxon>Gunneridae</taxon>
        <taxon>Pentapetalae</taxon>
        <taxon>rosids</taxon>
        <taxon>fabids</taxon>
        <taxon>Fabales</taxon>
        <taxon>Fabaceae</taxon>
        <taxon>Papilionoideae</taxon>
        <taxon>50 kb inversion clade</taxon>
        <taxon>NPAAA clade</taxon>
        <taxon>Hologalegina</taxon>
        <taxon>IRL clade</taxon>
        <taxon>Fabeae</taxon>
        <taxon>Vicia</taxon>
    </lineage>
</organism>
<sequence length="77" mass="9314">MSRSRSVPTTLMMRNRFDWRQRDEDGRSQRWSREKRGFSISFWYRKKEQQRKSFSHNISLIPSKSHTLFIIGTASGF</sequence>
<name>A0AAV1AUH9_VICFA</name>